<dbReference type="EMBL" id="BMAW01106771">
    <property type="protein sequence ID" value="GFT26026.1"/>
    <property type="molecule type" value="Genomic_DNA"/>
</dbReference>
<name>A0A8X6NP70_NEPPI</name>
<dbReference type="GO" id="GO:0006313">
    <property type="term" value="P:DNA transposition"/>
    <property type="evidence" value="ECO:0007669"/>
    <property type="project" value="InterPro"/>
</dbReference>
<dbReference type="SUPFAM" id="SSF46689">
    <property type="entry name" value="Homeodomain-like"/>
    <property type="match status" value="1"/>
</dbReference>
<evidence type="ECO:0000313" key="4">
    <source>
        <dbReference type="Proteomes" id="UP000887013"/>
    </source>
</evidence>
<evidence type="ECO:0000256" key="1">
    <source>
        <dbReference type="ARBA" id="ARBA00004123"/>
    </source>
</evidence>
<comment type="subcellular location">
    <subcellularLocation>
        <location evidence="1">Nucleus</location>
    </subcellularLocation>
</comment>
<feature type="domain" description="Transposase Tc1-like" evidence="2">
    <location>
        <begin position="59"/>
        <end position="126"/>
    </location>
</feature>
<reference evidence="3" key="1">
    <citation type="submission" date="2020-08" db="EMBL/GenBank/DDBJ databases">
        <title>Multicomponent nature underlies the extraordinary mechanical properties of spider dragline silk.</title>
        <authorList>
            <person name="Kono N."/>
            <person name="Nakamura H."/>
            <person name="Mori M."/>
            <person name="Yoshida Y."/>
            <person name="Ohtoshi R."/>
            <person name="Malay A.D."/>
            <person name="Moran D.A.P."/>
            <person name="Tomita M."/>
            <person name="Numata K."/>
            <person name="Arakawa K."/>
        </authorList>
    </citation>
    <scope>NUCLEOTIDE SEQUENCE</scope>
</reference>
<dbReference type="GO" id="GO:0003677">
    <property type="term" value="F:DNA binding"/>
    <property type="evidence" value="ECO:0007669"/>
    <property type="project" value="InterPro"/>
</dbReference>
<sequence>MDFRHAIYHLFEEKRISERKIAQILGLSPSTVHYWITRQGESATTKSGRPRVTDADTDQALYNASRKDPFLSAVDLQKELTPTCSVDTVRSRLKQQGLKCRTPARKPFLTQYHRQMRYVFAHAHLHWSVPEWHRVVFSDEKSCIRPCSTYLQPGYMQQHRFRYWPPCRTESVRHAALCGYAAPR</sequence>
<protein>
    <submittedName>
        <fullName evidence="3">Transposable element Tcb2 transposase</fullName>
    </submittedName>
</protein>
<dbReference type="Gene3D" id="3.30.420.10">
    <property type="entry name" value="Ribonuclease H-like superfamily/Ribonuclease H"/>
    <property type="match status" value="1"/>
</dbReference>
<dbReference type="InterPro" id="IPR036397">
    <property type="entry name" value="RNaseH_sf"/>
</dbReference>
<dbReference type="GO" id="GO:0015074">
    <property type="term" value="P:DNA integration"/>
    <property type="evidence" value="ECO:0007669"/>
    <property type="project" value="InterPro"/>
</dbReference>
<dbReference type="AlphaFoldDB" id="A0A8X6NP70"/>
<keyword evidence="4" id="KW-1185">Reference proteome</keyword>
<proteinExistence type="predicted"/>
<accession>A0A8X6NP70</accession>
<evidence type="ECO:0000259" key="2">
    <source>
        <dbReference type="Pfam" id="PF01498"/>
    </source>
</evidence>
<dbReference type="GO" id="GO:0005634">
    <property type="term" value="C:nucleus"/>
    <property type="evidence" value="ECO:0007669"/>
    <property type="project" value="UniProtKB-SubCell"/>
</dbReference>
<dbReference type="InterPro" id="IPR002492">
    <property type="entry name" value="Transposase_Tc1-like"/>
</dbReference>
<dbReference type="Proteomes" id="UP000887013">
    <property type="component" value="Unassembled WGS sequence"/>
</dbReference>
<dbReference type="Pfam" id="PF01498">
    <property type="entry name" value="HTH_Tnp_Tc3_2"/>
    <property type="match status" value="1"/>
</dbReference>
<organism evidence="3 4">
    <name type="scientific">Nephila pilipes</name>
    <name type="common">Giant wood spider</name>
    <name type="synonym">Nephila maculata</name>
    <dbReference type="NCBI Taxonomy" id="299642"/>
    <lineage>
        <taxon>Eukaryota</taxon>
        <taxon>Metazoa</taxon>
        <taxon>Ecdysozoa</taxon>
        <taxon>Arthropoda</taxon>
        <taxon>Chelicerata</taxon>
        <taxon>Arachnida</taxon>
        <taxon>Araneae</taxon>
        <taxon>Araneomorphae</taxon>
        <taxon>Entelegynae</taxon>
        <taxon>Araneoidea</taxon>
        <taxon>Nephilidae</taxon>
        <taxon>Nephila</taxon>
    </lineage>
</organism>
<dbReference type="InterPro" id="IPR009057">
    <property type="entry name" value="Homeodomain-like_sf"/>
</dbReference>
<gene>
    <name evidence="3" type="primary">TCB2_134</name>
    <name evidence="3" type="ORF">NPIL_16991</name>
</gene>
<evidence type="ECO:0000313" key="3">
    <source>
        <dbReference type="EMBL" id="GFT26026.1"/>
    </source>
</evidence>
<comment type="caution">
    <text evidence="3">The sequence shown here is derived from an EMBL/GenBank/DDBJ whole genome shotgun (WGS) entry which is preliminary data.</text>
</comment>
<dbReference type="OrthoDB" id="6417450at2759"/>